<comment type="caution">
    <text evidence="1">The sequence shown here is derived from an EMBL/GenBank/DDBJ whole genome shotgun (WGS) entry which is preliminary data.</text>
</comment>
<accession>A0A398BQ80</accession>
<proteinExistence type="predicted"/>
<gene>
    <name evidence="1" type="ORF">D2N39_07865</name>
</gene>
<sequence>MDYETVPAPAFGHSLRGMGLNLLCRDVLREAAFLQVVFGMGVHRLSKDFAIMVYAGQPFQLHSDGTFAAHPLFALLPESGPRGAGAEIRLYDTDPDVAAGRAAAEGEAVILQPPTDKPGHALRETVILCPEGYAWVPSRPIHPAG</sequence>
<reference evidence="1 2" key="1">
    <citation type="submission" date="2018-09" db="EMBL/GenBank/DDBJ databases">
        <title>Gemmobacter lutimaris sp. nov., a marine bacterium isolated from tidal flat.</title>
        <authorList>
            <person name="Lee D.W."/>
            <person name="Yoo Y."/>
            <person name="Kim J.-J."/>
            <person name="Kim B.S."/>
        </authorList>
    </citation>
    <scope>NUCLEOTIDE SEQUENCE [LARGE SCALE GENOMIC DNA]</scope>
    <source>
        <strain evidence="1 2">YJ-T1-11</strain>
    </source>
</reference>
<dbReference type="AlphaFoldDB" id="A0A398BQ80"/>
<dbReference type="SUPFAM" id="SSF54593">
    <property type="entry name" value="Glyoxalase/Bleomycin resistance protein/Dihydroxybiphenyl dioxygenase"/>
    <property type="match status" value="1"/>
</dbReference>
<dbReference type="InterPro" id="IPR029068">
    <property type="entry name" value="Glyas_Bleomycin-R_OHBP_Dase"/>
</dbReference>
<name>A0A398BQ80_9RHOB</name>
<dbReference type="RefSeq" id="WP_119134215.1">
    <property type="nucleotide sequence ID" value="NZ_QXXQ01000003.1"/>
</dbReference>
<dbReference type="EMBL" id="QXXQ01000003">
    <property type="protein sequence ID" value="RID92542.1"/>
    <property type="molecule type" value="Genomic_DNA"/>
</dbReference>
<protein>
    <submittedName>
        <fullName evidence="1">Glyoxalase</fullName>
    </submittedName>
</protein>
<dbReference type="Gene3D" id="3.10.180.10">
    <property type="entry name" value="2,3-Dihydroxybiphenyl 1,2-Dioxygenase, domain 1"/>
    <property type="match status" value="1"/>
</dbReference>
<organism evidence="1 2">
    <name type="scientific">Gemmobacter lutimaris</name>
    <dbReference type="NCBI Taxonomy" id="2306023"/>
    <lineage>
        <taxon>Bacteria</taxon>
        <taxon>Pseudomonadati</taxon>
        <taxon>Pseudomonadota</taxon>
        <taxon>Alphaproteobacteria</taxon>
        <taxon>Rhodobacterales</taxon>
        <taxon>Paracoccaceae</taxon>
        <taxon>Gemmobacter</taxon>
    </lineage>
</organism>
<dbReference type="OrthoDB" id="7346917at2"/>
<evidence type="ECO:0000313" key="1">
    <source>
        <dbReference type="EMBL" id="RID92542.1"/>
    </source>
</evidence>
<dbReference type="Proteomes" id="UP000266649">
    <property type="component" value="Unassembled WGS sequence"/>
</dbReference>
<keyword evidence="2" id="KW-1185">Reference proteome</keyword>
<evidence type="ECO:0000313" key="2">
    <source>
        <dbReference type="Proteomes" id="UP000266649"/>
    </source>
</evidence>